<dbReference type="Gene3D" id="3.40.50.300">
    <property type="entry name" value="P-loop containing nucleotide triphosphate hydrolases"/>
    <property type="match status" value="1"/>
</dbReference>
<organism evidence="1 2">
    <name type="scientific">Faecalibacterium prausnitzii</name>
    <dbReference type="NCBI Taxonomy" id="853"/>
    <lineage>
        <taxon>Bacteria</taxon>
        <taxon>Bacillati</taxon>
        <taxon>Bacillota</taxon>
        <taxon>Clostridia</taxon>
        <taxon>Eubacteriales</taxon>
        <taxon>Oscillospiraceae</taxon>
        <taxon>Faecalibacterium</taxon>
    </lineage>
</organism>
<evidence type="ECO:0000313" key="1">
    <source>
        <dbReference type="EMBL" id="MBS6623266.1"/>
    </source>
</evidence>
<proteinExistence type="predicted"/>
<dbReference type="PANTHER" id="PTHR13696">
    <property type="entry name" value="P-LOOP CONTAINING NUCLEOSIDE TRIPHOSPHATE HYDROLASE"/>
    <property type="match status" value="1"/>
</dbReference>
<name>A0A9E1M0Y7_9FIRM</name>
<evidence type="ECO:0000313" key="2">
    <source>
        <dbReference type="Proteomes" id="UP000811365"/>
    </source>
</evidence>
<dbReference type="AlphaFoldDB" id="A0A9E1M0Y7"/>
<dbReference type="SUPFAM" id="SSF52540">
    <property type="entry name" value="P-loop containing nucleoside triphosphate hydrolases"/>
    <property type="match status" value="1"/>
</dbReference>
<dbReference type="InterPro" id="IPR027417">
    <property type="entry name" value="P-loop_NTPase"/>
</dbReference>
<reference evidence="1" key="1">
    <citation type="submission" date="2021-02" db="EMBL/GenBank/DDBJ databases">
        <title>Infant gut strain persistence is associated with maternal origin, phylogeny, and functional potential including surface adhesion and iron acquisition.</title>
        <authorList>
            <person name="Lou Y.C."/>
        </authorList>
    </citation>
    <scope>NUCLEOTIDE SEQUENCE</scope>
    <source>
        <strain evidence="1">L2_039_000G1_dasL2_039_000G1_maxbin2.maxbin.077</strain>
    </source>
</reference>
<dbReference type="InterPro" id="IPR050678">
    <property type="entry name" value="DNA_Partitioning_ATPase"/>
</dbReference>
<dbReference type="CDD" id="cd02042">
    <property type="entry name" value="ParAB_family"/>
    <property type="match status" value="1"/>
</dbReference>
<dbReference type="PIRSF" id="PIRSF009320">
    <property type="entry name" value="Nuc_binding_HP_1000"/>
    <property type="match status" value="1"/>
</dbReference>
<sequence length="199" mass="21832">MILSIIASKGGTGKTTSSIFLACAAHTADPSLSITLLDADPQQSATDWAEEAEQNKDPLPFMVKYAGESDIENLKDNEGLTIIDTAPGFTDLTQTIIAKSDLCIITTSPTQIDARRAWKTFEAIQRAGGTSAILITRANTRTKDFRDMIDDLHNDDANNGILFDTVIRQSTRYSKPFGHTPKKTYDYADAWQEIQKAGE</sequence>
<dbReference type="Proteomes" id="UP000811365">
    <property type="component" value="Unassembled WGS sequence"/>
</dbReference>
<dbReference type="PANTHER" id="PTHR13696:SF96">
    <property type="entry name" value="COBQ_COBB_MIND_PARA NUCLEOTIDE BINDING DOMAIN-CONTAINING PROTEIN"/>
    <property type="match status" value="1"/>
</dbReference>
<gene>
    <name evidence="1" type="ORF">KH315_14125</name>
</gene>
<accession>A0A9E1M0Y7</accession>
<dbReference type="InterPro" id="IPR009744">
    <property type="entry name" value="VirC1"/>
</dbReference>
<dbReference type="EMBL" id="JAGZYH010000086">
    <property type="protein sequence ID" value="MBS6623266.1"/>
    <property type="molecule type" value="Genomic_DNA"/>
</dbReference>
<comment type="caution">
    <text evidence="1">The sequence shown here is derived from an EMBL/GenBank/DDBJ whole genome shotgun (WGS) entry which is preliminary data.</text>
</comment>
<protein>
    <submittedName>
        <fullName evidence="1">ParA family protein</fullName>
    </submittedName>
</protein>
<dbReference type="Pfam" id="PF07015">
    <property type="entry name" value="VirC1"/>
    <property type="match status" value="1"/>
</dbReference>